<evidence type="ECO:0000256" key="16">
    <source>
        <dbReference type="ARBA" id="ARBA00023326"/>
    </source>
</evidence>
<evidence type="ECO:0000256" key="14">
    <source>
        <dbReference type="ARBA" id="ARBA00023277"/>
    </source>
</evidence>
<dbReference type="GO" id="GO:0008422">
    <property type="term" value="F:beta-glucosidase activity"/>
    <property type="evidence" value="ECO:0007669"/>
    <property type="project" value="UniProtKB-EC"/>
</dbReference>
<dbReference type="SUPFAM" id="SSF100934">
    <property type="entry name" value="Heat shock protein 70kD (HSP70), C-terminal subdomain"/>
    <property type="match status" value="1"/>
</dbReference>
<evidence type="ECO:0000313" key="22">
    <source>
        <dbReference type="EMBL" id="TIB98080.1"/>
    </source>
</evidence>
<feature type="region of interest" description="Disordered" evidence="19">
    <location>
        <begin position="1700"/>
        <end position="1721"/>
    </location>
</feature>
<dbReference type="PANTHER" id="PTHR42715:SF2">
    <property type="entry name" value="BETA-GLUCOSIDASE F-RELATED"/>
    <property type="match status" value="1"/>
</dbReference>
<protein>
    <recommendedName>
        <fullName evidence="18">Iron-sulfur cluster biogenesis chaperone, mitochondrial</fullName>
        <ecNumber evidence="6">3.2.1.21</ecNumber>
    </recommendedName>
</protein>
<dbReference type="FunFam" id="3.30.30.30:FF:000003">
    <property type="entry name" value="Heat shock protein 9"/>
    <property type="match status" value="1"/>
</dbReference>
<dbReference type="EMBL" id="SPRC01000039">
    <property type="protein sequence ID" value="TIB76959.1"/>
    <property type="molecule type" value="Genomic_DNA"/>
</dbReference>
<dbReference type="FunFam" id="3.30.420.40:FF:000004">
    <property type="entry name" value="Molecular chaperone DnaK"/>
    <property type="match status" value="1"/>
</dbReference>
<evidence type="ECO:0000313" key="21">
    <source>
        <dbReference type="EMBL" id="TIB76959.1"/>
    </source>
</evidence>
<accession>A0A4T0M2X4</accession>
<dbReference type="InterPro" id="IPR024738">
    <property type="entry name" value="Hfi1/Tada1"/>
</dbReference>
<organism evidence="21 24">
    <name type="scientific">Wallemia mellicola</name>
    <dbReference type="NCBI Taxonomy" id="1708541"/>
    <lineage>
        <taxon>Eukaryota</taxon>
        <taxon>Fungi</taxon>
        <taxon>Dikarya</taxon>
        <taxon>Basidiomycota</taxon>
        <taxon>Wallemiomycotina</taxon>
        <taxon>Wallemiomycetes</taxon>
        <taxon>Wallemiales</taxon>
        <taxon>Wallemiaceae</taxon>
        <taxon>Wallemia</taxon>
    </lineage>
</organism>
<evidence type="ECO:0000313" key="24">
    <source>
        <dbReference type="Proteomes" id="UP000310685"/>
    </source>
</evidence>
<feature type="region of interest" description="Disordered" evidence="19">
    <location>
        <begin position="218"/>
        <end position="268"/>
    </location>
</feature>
<dbReference type="GO" id="GO:0140662">
    <property type="term" value="F:ATP-dependent protein folding chaperone"/>
    <property type="evidence" value="ECO:0007669"/>
    <property type="project" value="InterPro"/>
</dbReference>
<dbReference type="InterPro" id="IPR029048">
    <property type="entry name" value="HSP70_C_sf"/>
</dbReference>
<gene>
    <name evidence="22" type="ORF">E3Q17_03142</name>
    <name evidence="21" type="ORF">E3Q22_03278</name>
</gene>
<comment type="function">
    <text evidence="17">Required for the assembly of iron-sulfur (Fe/S) clusters in mitochondria. Assisted by the DnaJ-like co-chaperone jac1 and the nucleotide exchange factor mge1, it mediates ATP-dependent Fe-S cluster transfer from the scaffold proteins isu1/isu2 to grx5.</text>
</comment>
<dbReference type="GO" id="GO:0005524">
    <property type="term" value="F:ATP binding"/>
    <property type="evidence" value="ECO:0007669"/>
    <property type="project" value="UniProtKB-KW"/>
</dbReference>
<dbReference type="InterPro" id="IPR018181">
    <property type="entry name" value="Heat_shock_70_CS"/>
</dbReference>
<evidence type="ECO:0000256" key="11">
    <source>
        <dbReference type="ARBA" id="ARBA00023001"/>
    </source>
</evidence>
<feature type="compositionally biased region" description="Pro residues" evidence="19">
    <location>
        <begin position="224"/>
        <end position="237"/>
    </location>
</feature>
<feature type="domain" description="Fibronectin type III-like" evidence="20">
    <location>
        <begin position="1000"/>
        <end position="1068"/>
    </location>
</feature>
<dbReference type="EC" id="3.2.1.21" evidence="6"/>
<name>A0A4T0M2X4_9BASI</name>
<dbReference type="GO" id="GO:0030245">
    <property type="term" value="P:cellulose catabolic process"/>
    <property type="evidence" value="ECO:0007669"/>
    <property type="project" value="UniProtKB-KW"/>
</dbReference>
<dbReference type="InterPro" id="IPR050288">
    <property type="entry name" value="Cellulose_deg_GH3"/>
</dbReference>
<comment type="catalytic activity">
    <reaction evidence="1">
        <text>Hydrolysis of terminal, non-reducing beta-D-glucosyl residues with release of beta-D-glucose.</text>
        <dbReference type="EC" id="3.2.1.21"/>
    </reaction>
</comment>
<dbReference type="InterPro" id="IPR013126">
    <property type="entry name" value="Hsp_70_fam"/>
</dbReference>
<evidence type="ECO:0000256" key="8">
    <source>
        <dbReference type="ARBA" id="ARBA00022801"/>
    </source>
</evidence>
<evidence type="ECO:0000256" key="17">
    <source>
        <dbReference type="ARBA" id="ARBA00059314"/>
    </source>
</evidence>
<dbReference type="SMART" id="SM01217">
    <property type="entry name" value="Fn3_like"/>
    <property type="match status" value="1"/>
</dbReference>
<dbReference type="CDD" id="cd11733">
    <property type="entry name" value="ASKHA_NBD_HSP70_HSPA9"/>
    <property type="match status" value="1"/>
</dbReference>
<proteinExistence type="inferred from homology"/>
<keyword evidence="14" id="KW-0119">Carbohydrate metabolism</keyword>
<keyword evidence="13" id="KW-0325">Glycoprotein</keyword>
<dbReference type="FunFam" id="1.20.1270.10:FF:000007">
    <property type="entry name" value="Heat shock protein, mitochondrial"/>
    <property type="match status" value="1"/>
</dbReference>
<dbReference type="SUPFAM" id="SSF52279">
    <property type="entry name" value="Beta-D-glucan exohydrolase, C-terminal domain"/>
    <property type="match status" value="1"/>
</dbReference>
<keyword evidence="9" id="KW-0067">ATP-binding</keyword>
<dbReference type="SUPFAM" id="SSF51445">
    <property type="entry name" value="(Trans)glycosidases"/>
    <property type="match status" value="1"/>
</dbReference>
<dbReference type="HAMAP" id="MF_00332">
    <property type="entry name" value="DnaK"/>
    <property type="match status" value="1"/>
</dbReference>
<feature type="compositionally biased region" description="Low complexity" evidence="19">
    <location>
        <begin position="300"/>
        <end position="317"/>
    </location>
</feature>
<dbReference type="Gene3D" id="3.30.420.40">
    <property type="match status" value="2"/>
</dbReference>
<evidence type="ECO:0000256" key="15">
    <source>
        <dbReference type="ARBA" id="ARBA00023295"/>
    </source>
</evidence>
<comment type="caution">
    <text evidence="21">The sequence shown here is derived from an EMBL/GenBank/DDBJ whole genome shotgun (WGS) entry which is preliminary data.</text>
</comment>
<dbReference type="NCBIfam" id="TIGR02350">
    <property type="entry name" value="prok_dnaK"/>
    <property type="match status" value="1"/>
</dbReference>
<keyword evidence="15" id="KW-0326">Glycosidase</keyword>
<dbReference type="FunFam" id="2.60.34.10:FF:000014">
    <property type="entry name" value="Chaperone protein DnaK HSP70"/>
    <property type="match status" value="1"/>
</dbReference>
<evidence type="ECO:0000259" key="20">
    <source>
        <dbReference type="SMART" id="SM01217"/>
    </source>
</evidence>
<evidence type="ECO:0000256" key="18">
    <source>
        <dbReference type="ARBA" id="ARBA00070638"/>
    </source>
</evidence>
<dbReference type="InterPro" id="IPR026891">
    <property type="entry name" value="Fn3-like"/>
</dbReference>
<comment type="similarity">
    <text evidence="4">Belongs to the glycosyl hydrolase 3 family.</text>
</comment>
<keyword evidence="8 21" id="KW-0378">Hydrolase</keyword>
<dbReference type="FunFam" id="3.40.50.1700:FF:000003">
    <property type="entry name" value="Probable beta-glucosidase"/>
    <property type="match status" value="1"/>
</dbReference>
<dbReference type="PROSITE" id="PS00329">
    <property type="entry name" value="HSP70_2"/>
    <property type="match status" value="1"/>
</dbReference>
<keyword evidence="12" id="KW-0496">Mitochondrion</keyword>
<comment type="subcellular location">
    <subcellularLocation>
        <location evidence="2">Mitochondrion matrix</location>
    </subcellularLocation>
</comment>
<evidence type="ECO:0000256" key="6">
    <source>
        <dbReference type="ARBA" id="ARBA00012744"/>
    </source>
</evidence>
<evidence type="ECO:0000256" key="5">
    <source>
        <dbReference type="ARBA" id="ARBA00007381"/>
    </source>
</evidence>
<dbReference type="Pfam" id="PF00933">
    <property type="entry name" value="Glyco_hydro_3"/>
    <property type="match status" value="1"/>
</dbReference>
<dbReference type="GO" id="GO:0005759">
    <property type="term" value="C:mitochondrial matrix"/>
    <property type="evidence" value="ECO:0007669"/>
    <property type="project" value="UniProtKB-SubCell"/>
</dbReference>
<dbReference type="InterPro" id="IPR012725">
    <property type="entry name" value="Chaperone_DnaK"/>
</dbReference>
<dbReference type="Gene3D" id="2.60.34.10">
    <property type="entry name" value="Substrate Binding Domain Of DNAk, Chain A, domain 1"/>
    <property type="match status" value="1"/>
</dbReference>
<dbReference type="GO" id="GO:0070461">
    <property type="term" value="C:SAGA-type complex"/>
    <property type="evidence" value="ECO:0007669"/>
    <property type="project" value="InterPro"/>
</dbReference>
<comment type="similarity">
    <text evidence="5">Belongs to the heat shock protein 70 family.</text>
</comment>
<evidence type="ECO:0000256" key="7">
    <source>
        <dbReference type="ARBA" id="ARBA00022741"/>
    </source>
</evidence>
<dbReference type="Gene3D" id="1.20.1270.10">
    <property type="match status" value="1"/>
</dbReference>
<dbReference type="SUPFAM" id="SSF53067">
    <property type="entry name" value="Actin-like ATPase domain"/>
    <property type="match status" value="2"/>
</dbReference>
<dbReference type="PRINTS" id="PR00301">
    <property type="entry name" value="HEATSHOCK70"/>
</dbReference>
<evidence type="ECO:0000256" key="12">
    <source>
        <dbReference type="ARBA" id="ARBA00023128"/>
    </source>
</evidence>
<dbReference type="FunFam" id="3.20.20.300:FF:000002">
    <property type="entry name" value="Probable beta-glucosidase"/>
    <property type="match status" value="1"/>
</dbReference>
<sequence length="1721" mass="188860">MEYKEKLIEIKGENYKKQLRFYLLGFINKFQFNQFISGFSEFEKSLHNKLLLSILHSSSINKYTIKQINKPFLTLETNSIRSLSENERNRLKSINIDQPDDTEDSVDALQPLPFDINLCSETRQLPSYDNLHKRLKLAVVDNDLTNYDSRCLEFMSTSLNIYLKNILQNTLDKSNKVSLDKLRLARNNCLEKHLVMNANKNIEQEEEEDEIIIDNQLFSDTLGSPPPAPPQHHPPPKNALKRPLHDSLNYPNKRSRKPKAVIVSSDEDDDVDPEFSVMYFNLKVVALAATLLGYTSAQSAPATNPNAPTNDNDAPADIGEEPPTVEPVPFNGDSEHLPTHPDFFPTPETPGTGAWAEATGKARDLVYSLSVEERVNITTGVGWGNGPCVGNIAPIRDVFPGLCLQDGPLGVRQVEQASAFPAGINVAASFDKDLAYQRGLAMGTEFKEKGAHVALSPSIDFGRNPTGGRNWEGFGADPYLQGELGSSTIYGLQDAGVQATAKHYFVNNQEHYRYTSSSNVDDRAIREIYLHPYVKAVQANVASVMCSYNKILQSWACENSYLLNGVLKHELAFQGYVQSDWQAQYSGTPSALAGLDMSMPGDSTFYSGWSYFGANLTEAVANGTVPEERVNDMATRIVAAWYLLGQDEEDYPEVNFNFFDENDPTRGPVRDVKHDHASLIKELGSASTVLLKNDNNALPLDGSNLSAGIAVVGSDAGPASKGPNGCADRACVDGTVAVGWGSGANEFPYLVDPLSALEERGALDGFSVDNWLNNWDINNDGFNSVVQGKEAAIVFVNSDSGEQYLTVQGNEGDRNNLTAWNNGDEVVKATAAHNENTIVVIHAPGQLDVEEWVEHPNVTAILWAGFPGQESGNAITDVLFGYYNPSAKLPFTIAKQREDYGTEVVYHDSSDVPQLNYTESIFVDYRHFQQDNIEPRYPFGFGLSYTTFDLDNLQIEEVGETEHEEYDPDMFGASVQESLHKPAYKVSIDVTNTGEIYGAEVVQLYLQFPRHSGEPPLVLRDFAKVPLAPGETKTAEFELSIYDLSIWDTEKRQWVKPHHGLISVVFEMLPRTLRSTAFNRIPRAVPKLATRFQSNGRATGPVCGIDLGTTNSCVSIMEGQTPRVLENAEGGRTTPSVVAFSKDGERLVGVPAKRQAVVNPENTLFATKRLIGRKFTDKEVQKDLNQVPFKIVPHSNGDAWVEARGQKFSPSQIGAFVVEKMKETASNYLGKSVKHAVITVPAYFNDSQRQATKDAGTIAGLEVMRVINEPTAAALAYGLEKEDSGIIAVYDLGGGTFDISILEMQKGVFEVKSTNGDTHLGGEDFDIALVNHIIGEFKNSDGVDLTKDRLAVQRVREAAEKAKIELSSASQTEVSLPYITADASGPKHLNLKLNRSQFEKIVGDLIERTISPCKKALGDAGVKSSEINDVILVGGMTRMPKVTETVKGTFGRDPSKGVNPDEAVAIGASIQGGVLAGNVTDILLLDVTPLSLGIETLGGVFTRLINRNTTIPTKKSQVFSTAADGQSAIEVKIYQGERELVRDNKMLGNFQLVGIPPAPKGVPQIEITFDIDADGIVHVTAKDRATNKDQSMTISSSSGLSEKEISSMVEESEKYAEADKERKNVIEMANKAESIATDTDKALGEFASQINEEEANKVKESVAKLRELGAKGQSGEEITSEEIKTQIDETQQASLKLFEQVYKNRQSNEGEQKPEGEEKKE</sequence>
<evidence type="ECO:0000256" key="19">
    <source>
        <dbReference type="SAM" id="MobiDB-lite"/>
    </source>
</evidence>
<keyword evidence="11" id="KW-0136">Cellulose degradation</keyword>
<dbReference type="NCBIfam" id="NF001413">
    <property type="entry name" value="PRK00290.1"/>
    <property type="match status" value="1"/>
</dbReference>
<dbReference type="PROSITE" id="PS00297">
    <property type="entry name" value="HSP70_1"/>
    <property type="match status" value="1"/>
</dbReference>
<evidence type="ECO:0000256" key="3">
    <source>
        <dbReference type="ARBA" id="ARBA00004987"/>
    </source>
</evidence>
<dbReference type="InterPro" id="IPR001764">
    <property type="entry name" value="Glyco_hydro_3_N"/>
</dbReference>
<reference evidence="23 24" key="1">
    <citation type="submission" date="2019-03" db="EMBL/GenBank/DDBJ databases">
        <title>Sequencing 25 genomes of Wallemia mellicola.</title>
        <authorList>
            <person name="Gostincar C."/>
        </authorList>
    </citation>
    <scope>NUCLEOTIDE SEQUENCE [LARGE SCALE GENOMIC DNA]</scope>
    <source>
        <strain evidence="22 23">EXF-1262</strain>
        <strain evidence="21 24">EXF-6152</strain>
    </source>
</reference>
<dbReference type="Pfam" id="PF14310">
    <property type="entry name" value="Fn3-like"/>
    <property type="match status" value="1"/>
</dbReference>
<comment type="pathway">
    <text evidence="3">Glycan metabolism; cellulose degradation.</text>
</comment>
<dbReference type="Gene3D" id="3.90.640.10">
    <property type="entry name" value="Actin, Chain A, domain 4"/>
    <property type="match status" value="1"/>
</dbReference>
<dbReference type="InterPro" id="IPR029047">
    <property type="entry name" value="HSP70_peptide-bd_sf"/>
</dbReference>
<dbReference type="FunFam" id="3.90.640.10:FF:000003">
    <property type="entry name" value="Molecular chaperone DnaK"/>
    <property type="match status" value="1"/>
</dbReference>
<feature type="region of interest" description="Disordered" evidence="19">
    <location>
        <begin position="298"/>
        <end position="352"/>
    </location>
</feature>
<dbReference type="Gene3D" id="3.20.20.300">
    <property type="entry name" value="Glycoside hydrolase, family 3, N-terminal domain"/>
    <property type="match status" value="1"/>
</dbReference>
<keyword evidence="7" id="KW-0547">Nucleotide-binding</keyword>
<dbReference type="InterPro" id="IPR013783">
    <property type="entry name" value="Ig-like_fold"/>
</dbReference>
<dbReference type="Proteomes" id="UP000307169">
    <property type="component" value="Unassembled WGS sequence"/>
</dbReference>
<dbReference type="SUPFAM" id="SSF100920">
    <property type="entry name" value="Heat shock protein 70kD (HSP70), peptide-binding domain"/>
    <property type="match status" value="1"/>
</dbReference>
<evidence type="ECO:0000256" key="2">
    <source>
        <dbReference type="ARBA" id="ARBA00004305"/>
    </source>
</evidence>
<dbReference type="InterPro" id="IPR043129">
    <property type="entry name" value="ATPase_NBD"/>
</dbReference>
<evidence type="ECO:0000256" key="9">
    <source>
        <dbReference type="ARBA" id="ARBA00022840"/>
    </source>
</evidence>
<keyword evidence="16" id="KW-0624">Polysaccharide degradation</keyword>
<dbReference type="PROSITE" id="PS01036">
    <property type="entry name" value="HSP70_3"/>
    <property type="match status" value="1"/>
</dbReference>
<keyword evidence="10" id="KW-0809">Transit peptide</keyword>
<dbReference type="InterPro" id="IPR002772">
    <property type="entry name" value="Glyco_hydro_3_C"/>
</dbReference>
<dbReference type="GO" id="GO:0051082">
    <property type="term" value="F:unfolded protein binding"/>
    <property type="evidence" value="ECO:0007669"/>
    <property type="project" value="InterPro"/>
</dbReference>
<evidence type="ECO:0000256" key="13">
    <source>
        <dbReference type="ARBA" id="ARBA00023180"/>
    </source>
</evidence>
<dbReference type="EMBL" id="SPRH01000041">
    <property type="protein sequence ID" value="TIB98080.1"/>
    <property type="molecule type" value="Genomic_DNA"/>
</dbReference>
<feature type="compositionally biased region" description="Basic and acidic residues" evidence="19">
    <location>
        <begin position="1706"/>
        <end position="1721"/>
    </location>
</feature>
<dbReference type="Pfam" id="PF01915">
    <property type="entry name" value="Glyco_hydro_3_C"/>
    <property type="match status" value="1"/>
</dbReference>
<dbReference type="Gene3D" id="3.40.50.1700">
    <property type="entry name" value="Glycoside hydrolase family 3 C-terminal domain"/>
    <property type="match status" value="1"/>
</dbReference>
<evidence type="ECO:0000256" key="4">
    <source>
        <dbReference type="ARBA" id="ARBA00005336"/>
    </source>
</evidence>
<dbReference type="InterPro" id="IPR036881">
    <property type="entry name" value="Glyco_hydro_3_C_sf"/>
</dbReference>
<evidence type="ECO:0000256" key="1">
    <source>
        <dbReference type="ARBA" id="ARBA00000448"/>
    </source>
</evidence>
<dbReference type="Pfam" id="PF12767">
    <property type="entry name" value="SAGA-Tad1"/>
    <property type="match status" value="1"/>
</dbReference>
<dbReference type="PANTHER" id="PTHR42715">
    <property type="entry name" value="BETA-GLUCOSIDASE"/>
    <property type="match status" value="1"/>
</dbReference>
<dbReference type="Gene3D" id="2.60.40.10">
    <property type="entry name" value="Immunoglobulins"/>
    <property type="match status" value="1"/>
</dbReference>
<dbReference type="Pfam" id="PF00012">
    <property type="entry name" value="HSP70"/>
    <property type="match status" value="1"/>
</dbReference>
<dbReference type="Proteomes" id="UP000310685">
    <property type="component" value="Unassembled WGS sequence"/>
</dbReference>
<dbReference type="InterPro" id="IPR017853">
    <property type="entry name" value="GH"/>
</dbReference>
<dbReference type="FunFam" id="3.30.420.40:FF:000020">
    <property type="entry name" value="Chaperone protein HscA homolog"/>
    <property type="match status" value="1"/>
</dbReference>
<evidence type="ECO:0000313" key="23">
    <source>
        <dbReference type="Proteomes" id="UP000307169"/>
    </source>
</evidence>
<dbReference type="InterPro" id="IPR036962">
    <property type="entry name" value="Glyco_hydro_3_N_sf"/>
</dbReference>
<evidence type="ECO:0000256" key="10">
    <source>
        <dbReference type="ARBA" id="ARBA00022946"/>
    </source>
</evidence>